<feature type="binding site" evidence="19">
    <location>
        <begin position="437"/>
        <end position="438"/>
    </location>
    <ligand>
        <name>phosphoenolpyruvate</name>
        <dbReference type="ChEBI" id="CHEBI:58702"/>
    </ligand>
</feature>
<feature type="binding site" evidence="20">
    <location>
        <position position="438"/>
    </location>
    <ligand>
        <name>Mg(2+)</name>
        <dbReference type="ChEBI" id="CHEBI:18420"/>
    </ligand>
</feature>
<dbReference type="EC" id="2.7.3.9" evidence="6 17"/>
<dbReference type="InterPro" id="IPR040442">
    <property type="entry name" value="Pyrv_kinase-like_dom_sf"/>
</dbReference>
<evidence type="ECO:0000259" key="23">
    <source>
        <dbReference type="Pfam" id="PF05524"/>
    </source>
</evidence>
<dbReference type="Gene3D" id="1.10.274.10">
    <property type="entry name" value="PtsI, HPr-binding domain"/>
    <property type="match status" value="1"/>
</dbReference>
<evidence type="ECO:0000256" key="18">
    <source>
        <dbReference type="PIRSR" id="PIRSR000732-1"/>
    </source>
</evidence>
<evidence type="ECO:0000256" key="8">
    <source>
        <dbReference type="ARBA" id="ARBA00022448"/>
    </source>
</evidence>
<dbReference type="PIRSF" id="PIRSF000732">
    <property type="entry name" value="PTS_enzyme_I"/>
    <property type="match status" value="1"/>
</dbReference>
<keyword evidence="12 17" id="KW-0598">Phosphotransferase system</keyword>
<keyword evidence="10 17" id="KW-0762">Sugar transport</keyword>
<dbReference type="PRINTS" id="PR01736">
    <property type="entry name" value="PHPHTRNFRASE"/>
</dbReference>
<evidence type="ECO:0000313" key="24">
    <source>
        <dbReference type="EMBL" id="MBB5819300.1"/>
    </source>
</evidence>
<evidence type="ECO:0000313" key="25">
    <source>
        <dbReference type="Proteomes" id="UP000540685"/>
    </source>
</evidence>
<dbReference type="InterPro" id="IPR008731">
    <property type="entry name" value="PTS_EIN"/>
</dbReference>
<keyword evidence="9 17" id="KW-0963">Cytoplasm</keyword>
<dbReference type="Pfam" id="PF05524">
    <property type="entry name" value="PEP-utilisers_N"/>
    <property type="match status" value="1"/>
</dbReference>
<dbReference type="GO" id="GO:0008965">
    <property type="term" value="F:phosphoenolpyruvate-protein phosphotransferase activity"/>
    <property type="evidence" value="ECO:0007669"/>
    <property type="project" value="UniProtKB-EC"/>
</dbReference>
<evidence type="ECO:0000256" key="16">
    <source>
        <dbReference type="ARBA" id="ARBA00033235"/>
    </source>
</evidence>
<dbReference type="SUPFAM" id="SSF52009">
    <property type="entry name" value="Phosphohistidine domain"/>
    <property type="match status" value="1"/>
</dbReference>
<feature type="binding site" evidence="19">
    <location>
        <position position="324"/>
    </location>
    <ligand>
        <name>phosphoenolpyruvate</name>
        <dbReference type="ChEBI" id="CHEBI:58702"/>
    </ligand>
</feature>
<evidence type="ECO:0000256" key="20">
    <source>
        <dbReference type="PIRSR" id="PIRSR000732-3"/>
    </source>
</evidence>
<evidence type="ECO:0000256" key="17">
    <source>
        <dbReference type="PIRNR" id="PIRNR000732"/>
    </source>
</evidence>
<keyword evidence="13 17" id="KW-0479">Metal-binding</keyword>
<feature type="domain" description="PEP-utilising enzyme C-terminal" evidence="22">
    <location>
        <begin position="252"/>
        <end position="522"/>
    </location>
</feature>
<keyword evidence="14 17" id="KW-0418">Kinase</keyword>
<comment type="function">
    <text evidence="3 17">General (non sugar-specific) component of the phosphoenolpyruvate-dependent sugar phosphotransferase system (sugar PTS). This major carbohydrate active-transport system catalyzes the phosphorylation of incoming sugar substrates concomitantly with their translocation across the cell membrane. Enzyme I transfers the phosphoryl group from phosphoenolpyruvate (PEP) to the phosphoryl carrier protein (HPr).</text>
</comment>
<dbReference type="PANTHER" id="PTHR46244:SF3">
    <property type="entry name" value="PHOSPHOENOLPYRUVATE-PROTEIN PHOSPHOTRANSFERASE"/>
    <property type="match status" value="1"/>
</dbReference>
<comment type="similarity">
    <text evidence="5 17">Belongs to the PEP-utilizing enzyme family.</text>
</comment>
<dbReference type="GO" id="GO:0046872">
    <property type="term" value="F:metal ion binding"/>
    <property type="evidence" value="ECO:0007669"/>
    <property type="project" value="UniProtKB-KW"/>
</dbReference>
<dbReference type="InterPro" id="IPR023151">
    <property type="entry name" value="PEP_util_CS"/>
</dbReference>
<organism evidence="24 25">
    <name type="scientific">Streptosporangium becharense</name>
    <dbReference type="NCBI Taxonomy" id="1816182"/>
    <lineage>
        <taxon>Bacteria</taxon>
        <taxon>Bacillati</taxon>
        <taxon>Actinomycetota</taxon>
        <taxon>Actinomycetes</taxon>
        <taxon>Streptosporangiales</taxon>
        <taxon>Streptosporangiaceae</taxon>
        <taxon>Streptosporangium</taxon>
    </lineage>
</organism>
<keyword evidence="25" id="KW-1185">Reference proteome</keyword>
<comment type="catalytic activity">
    <reaction evidence="1 17">
        <text>L-histidyl-[protein] + phosphoenolpyruvate = N(pros)-phospho-L-histidyl-[protein] + pyruvate</text>
        <dbReference type="Rhea" id="RHEA:23880"/>
        <dbReference type="Rhea" id="RHEA-COMP:9745"/>
        <dbReference type="Rhea" id="RHEA-COMP:9746"/>
        <dbReference type="ChEBI" id="CHEBI:15361"/>
        <dbReference type="ChEBI" id="CHEBI:29979"/>
        <dbReference type="ChEBI" id="CHEBI:58702"/>
        <dbReference type="ChEBI" id="CHEBI:64837"/>
        <dbReference type="EC" id="2.7.3.9"/>
    </reaction>
</comment>
<evidence type="ECO:0000259" key="21">
    <source>
        <dbReference type="Pfam" id="PF00391"/>
    </source>
</evidence>
<evidence type="ECO:0000256" key="7">
    <source>
        <dbReference type="ARBA" id="ARBA00016544"/>
    </source>
</evidence>
<evidence type="ECO:0000256" key="19">
    <source>
        <dbReference type="PIRSR" id="PIRSR000732-2"/>
    </source>
</evidence>
<evidence type="ECO:0000256" key="6">
    <source>
        <dbReference type="ARBA" id="ARBA00012232"/>
    </source>
</evidence>
<gene>
    <name evidence="24" type="ORF">F4562_002362</name>
</gene>
<evidence type="ECO:0000256" key="12">
    <source>
        <dbReference type="ARBA" id="ARBA00022683"/>
    </source>
</evidence>
<dbReference type="SUPFAM" id="SSF47831">
    <property type="entry name" value="Enzyme I of the PEP:sugar phosphotransferase system HPr-binding (sub)domain"/>
    <property type="match status" value="1"/>
</dbReference>
<feature type="domain" description="Phosphotransferase system enzyme I N-terminal" evidence="23">
    <location>
        <begin position="5"/>
        <end position="122"/>
    </location>
</feature>
<keyword evidence="11 17" id="KW-0808">Transferase</keyword>
<dbReference type="AlphaFoldDB" id="A0A7W9IEM4"/>
<dbReference type="PROSITE" id="PS00370">
    <property type="entry name" value="PEP_ENZYMES_PHOS_SITE"/>
    <property type="match status" value="1"/>
</dbReference>
<evidence type="ECO:0000256" key="15">
    <source>
        <dbReference type="ARBA" id="ARBA00022842"/>
    </source>
</evidence>
<sequence>MTALTGVGVSPGVGVGPAYVLSYEVVVPSPDARHDGDAAAERARAGAALERVAADLEERGVRAGGEAEGILGAQAMMARDPGLAAEVAQSIDGGAAAARAVYEAFGRYREALAGAGGYLGARVADLDDVRDRAVAVLEGRPLPGVPARAAEPYVLVAHDLAPADTALLSRDVVAAFVTEEGGPTSHTAILARAIGVPAVVACPGATSIAAGTRVLVDGTGGVVRAGPTDGEVAGALAAAAAWGAALAAATGPGATSDGHRVPLLANIGGPRDVAAALEHGAEGVGLYRTEFLFLDRASAPSMEEQEAAYREVLNAFPGGRVVVRTLDAGADKPLAFLPPGGDEPNPALGERGLRLFRTHPEIMDTQLTALARAASGAPSRVEVMAPMVAGVEEAAWFAAACGAAGLPSAGVMVEIPSAALRASDLAATVDFLSLGTNDLAQYAFAADRQVGALAALHDPWQPALLDLVALAAEGAGEHGKPCGVCGEAAADPALACVLVGLGVTSLSMSPPALPAVRAALSRHSREECVLAARAARGTASAAEARAAARSRLPGLAALAL</sequence>
<evidence type="ECO:0000256" key="4">
    <source>
        <dbReference type="ARBA" id="ARBA00004496"/>
    </source>
</evidence>
<evidence type="ECO:0000256" key="13">
    <source>
        <dbReference type="ARBA" id="ARBA00022723"/>
    </source>
</evidence>
<dbReference type="PROSITE" id="PS00742">
    <property type="entry name" value="PEP_ENZYMES_2"/>
    <property type="match status" value="1"/>
</dbReference>
<dbReference type="InterPro" id="IPR050499">
    <property type="entry name" value="PEP-utilizing_PTS_enzyme"/>
</dbReference>
<feature type="binding site" evidence="19">
    <location>
        <position position="288"/>
    </location>
    <ligand>
        <name>phosphoenolpyruvate</name>
        <dbReference type="ChEBI" id="CHEBI:58702"/>
    </ligand>
</feature>
<dbReference type="InterPro" id="IPR000121">
    <property type="entry name" value="PEP_util_C"/>
</dbReference>
<accession>A0A7W9IEM4</accession>
<dbReference type="InterPro" id="IPR024692">
    <property type="entry name" value="PTS_EI"/>
</dbReference>
<evidence type="ECO:0000259" key="22">
    <source>
        <dbReference type="Pfam" id="PF02896"/>
    </source>
</evidence>
<dbReference type="GO" id="GO:0009401">
    <property type="term" value="P:phosphoenolpyruvate-dependent sugar phosphotransferase system"/>
    <property type="evidence" value="ECO:0007669"/>
    <property type="project" value="UniProtKB-KW"/>
</dbReference>
<dbReference type="SUPFAM" id="SSF51621">
    <property type="entry name" value="Phosphoenolpyruvate/pyruvate domain"/>
    <property type="match status" value="1"/>
</dbReference>
<keyword evidence="15 17" id="KW-0460">Magnesium</keyword>
<dbReference type="Gene3D" id="3.50.30.10">
    <property type="entry name" value="Phosphohistidine domain"/>
    <property type="match status" value="1"/>
</dbReference>
<dbReference type="GO" id="GO:0016301">
    <property type="term" value="F:kinase activity"/>
    <property type="evidence" value="ECO:0007669"/>
    <property type="project" value="UniProtKB-KW"/>
</dbReference>
<evidence type="ECO:0000256" key="11">
    <source>
        <dbReference type="ARBA" id="ARBA00022679"/>
    </source>
</evidence>
<evidence type="ECO:0000256" key="1">
    <source>
        <dbReference type="ARBA" id="ARBA00000683"/>
    </source>
</evidence>
<comment type="subcellular location">
    <subcellularLocation>
        <location evidence="4 17">Cytoplasm</location>
    </subcellularLocation>
</comment>
<dbReference type="PANTHER" id="PTHR46244">
    <property type="entry name" value="PHOSPHOENOLPYRUVATE-PROTEIN PHOSPHOTRANSFERASE"/>
    <property type="match status" value="1"/>
</dbReference>
<dbReference type="RefSeq" id="WP_184538764.1">
    <property type="nucleotide sequence ID" value="NZ_JACHMP010000001.1"/>
</dbReference>
<dbReference type="Pfam" id="PF02896">
    <property type="entry name" value="PEP-utilizers_C"/>
    <property type="match status" value="1"/>
</dbReference>
<evidence type="ECO:0000256" key="9">
    <source>
        <dbReference type="ARBA" id="ARBA00022490"/>
    </source>
</evidence>
<evidence type="ECO:0000256" key="3">
    <source>
        <dbReference type="ARBA" id="ARBA00002728"/>
    </source>
</evidence>
<evidence type="ECO:0000256" key="2">
    <source>
        <dbReference type="ARBA" id="ARBA00001946"/>
    </source>
</evidence>
<dbReference type="InterPro" id="IPR008279">
    <property type="entry name" value="PEP-util_enz_mobile_dom"/>
</dbReference>
<feature type="active site" description="Tele-phosphohistidine intermediate" evidence="18">
    <location>
        <position position="186"/>
    </location>
</feature>
<dbReference type="InterPro" id="IPR006318">
    <property type="entry name" value="PTS_EI-like"/>
</dbReference>
<dbReference type="NCBIfam" id="TIGR01417">
    <property type="entry name" value="PTS_I_fam"/>
    <property type="match status" value="1"/>
</dbReference>
<feature type="binding site" evidence="20">
    <location>
        <position position="414"/>
    </location>
    <ligand>
        <name>Mg(2+)</name>
        <dbReference type="ChEBI" id="CHEBI:18420"/>
    </ligand>
</feature>
<dbReference type="Gene3D" id="3.20.20.60">
    <property type="entry name" value="Phosphoenolpyruvate-binding domains"/>
    <property type="match status" value="1"/>
</dbReference>
<dbReference type="EMBL" id="JACHMP010000001">
    <property type="protein sequence ID" value="MBB5819300.1"/>
    <property type="molecule type" value="Genomic_DNA"/>
</dbReference>
<name>A0A7W9IEM4_9ACTN</name>
<dbReference type="InterPro" id="IPR036637">
    <property type="entry name" value="Phosphohistidine_dom_sf"/>
</dbReference>
<dbReference type="Proteomes" id="UP000540685">
    <property type="component" value="Unassembled WGS sequence"/>
</dbReference>
<evidence type="ECO:0000256" key="10">
    <source>
        <dbReference type="ARBA" id="ARBA00022597"/>
    </source>
</evidence>
<reference evidence="24 25" key="1">
    <citation type="submission" date="2020-08" db="EMBL/GenBank/DDBJ databases">
        <title>Sequencing the genomes of 1000 actinobacteria strains.</title>
        <authorList>
            <person name="Klenk H.-P."/>
        </authorList>
    </citation>
    <scope>NUCLEOTIDE SEQUENCE [LARGE SCALE GENOMIC DNA]</scope>
    <source>
        <strain evidence="24 25">DSM 46887</strain>
    </source>
</reference>
<feature type="domain" description="PEP-utilising enzyme mobile" evidence="21">
    <location>
        <begin position="151"/>
        <end position="221"/>
    </location>
</feature>
<comment type="caution">
    <text evidence="24">The sequence shown here is derived from an EMBL/GenBank/DDBJ whole genome shotgun (WGS) entry which is preliminary data.</text>
</comment>
<evidence type="ECO:0000256" key="5">
    <source>
        <dbReference type="ARBA" id="ARBA00007837"/>
    </source>
</evidence>
<evidence type="ECO:0000256" key="14">
    <source>
        <dbReference type="ARBA" id="ARBA00022777"/>
    </source>
</evidence>
<dbReference type="InterPro" id="IPR018274">
    <property type="entry name" value="PEP_util_AS"/>
</dbReference>
<dbReference type="GO" id="GO:0005737">
    <property type="term" value="C:cytoplasm"/>
    <property type="evidence" value="ECO:0007669"/>
    <property type="project" value="UniProtKB-SubCell"/>
</dbReference>
<feature type="binding site" evidence="19">
    <location>
        <position position="448"/>
    </location>
    <ligand>
        <name>phosphoenolpyruvate</name>
        <dbReference type="ChEBI" id="CHEBI:58702"/>
    </ligand>
</feature>
<keyword evidence="8 17" id="KW-0813">Transport</keyword>
<dbReference type="InterPro" id="IPR015813">
    <property type="entry name" value="Pyrv/PenolPyrv_kinase-like_dom"/>
</dbReference>
<dbReference type="InterPro" id="IPR036618">
    <property type="entry name" value="PtsI_HPr-bd_sf"/>
</dbReference>
<proteinExistence type="inferred from homology"/>
<feature type="active site" description="Proton donor" evidence="18">
    <location>
        <position position="485"/>
    </location>
</feature>
<comment type="cofactor">
    <cofactor evidence="2 17 20">
        <name>Mg(2+)</name>
        <dbReference type="ChEBI" id="CHEBI:18420"/>
    </cofactor>
</comment>
<protein>
    <recommendedName>
        <fullName evidence="7 17">Phosphoenolpyruvate-protein phosphotransferase</fullName>
        <ecNumber evidence="6 17">2.7.3.9</ecNumber>
    </recommendedName>
    <alternativeName>
        <fullName evidence="16 17">Phosphotransferase system, enzyme I</fullName>
    </alternativeName>
</protein>
<dbReference type="Pfam" id="PF00391">
    <property type="entry name" value="PEP-utilizers"/>
    <property type="match status" value="1"/>
</dbReference>